<comment type="similarity">
    <text evidence="3 15">Belongs to the CDP-alcohol phosphatidyltransferase class-I family.</text>
</comment>
<evidence type="ECO:0000256" key="8">
    <source>
        <dbReference type="ARBA" id="ARBA00022692"/>
    </source>
</evidence>
<evidence type="ECO:0000256" key="7">
    <source>
        <dbReference type="ARBA" id="ARBA00022679"/>
    </source>
</evidence>
<dbReference type="InterPro" id="IPR043130">
    <property type="entry name" value="CDP-OH_PTrfase_TM_dom"/>
</dbReference>
<dbReference type="KEGG" id="clt:CM240_0962"/>
<evidence type="ECO:0000256" key="11">
    <source>
        <dbReference type="ARBA" id="ARBA00023136"/>
    </source>
</evidence>
<keyword evidence="13" id="KW-1208">Phospholipid metabolism</keyword>
<dbReference type="GO" id="GO:0016020">
    <property type="term" value="C:membrane"/>
    <property type="evidence" value="ECO:0007669"/>
    <property type="project" value="InterPro"/>
</dbReference>
<keyword evidence="11 16" id="KW-0472">Membrane</keyword>
<name>W6RU39_9CLOT</name>
<accession>W6RU39</accession>
<dbReference type="STRING" id="1216932.CM240_0962"/>
<feature type="transmembrane region" description="Helical" evidence="16">
    <location>
        <begin position="20"/>
        <end position="43"/>
    </location>
</feature>
<dbReference type="EMBL" id="HG917868">
    <property type="protein sequence ID" value="CDM68126.1"/>
    <property type="molecule type" value="Genomic_DNA"/>
</dbReference>
<evidence type="ECO:0000313" key="17">
    <source>
        <dbReference type="EMBL" id="CDM68126.1"/>
    </source>
</evidence>
<keyword evidence="10" id="KW-0443">Lipid metabolism</keyword>
<evidence type="ECO:0000256" key="5">
    <source>
        <dbReference type="ARBA" id="ARBA00017171"/>
    </source>
</evidence>
<dbReference type="Pfam" id="PF01066">
    <property type="entry name" value="CDP-OH_P_transf"/>
    <property type="match status" value="1"/>
</dbReference>
<dbReference type="PANTHER" id="PTHR14269:SF61">
    <property type="entry name" value="CDP-DIACYLGLYCEROL--SERINE O-PHOSPHATIDYLTRANSFERASE"/>
    <property type="match status" value="1"/>
</dbReference>
<dbReference type="InterPro" id="IPR004533">
    <property type="entry name" value="CDP-diaglyc--ser_O-PTrfase"/>
</dbReference>
<dbReference type="InterPro" id="IPR048254">
    <property type="entry name" value="CDP_ALCOHOL_P_TRANSF_CS"/>
</dbReference>
<evidence type="ECO:0000256" key="15">
    <source>
        <dbReference type="RuleBase" id="RU003750"/>
    </source>
</evidence>
<keyword evidence="7 15" id="KW-0808">Transferase</keyword>
<dbReference type="OrthoDB" id="9777147at2"/>
<evidence type="ECO:0000256" key="2">
    <source>
        <dbReference type="ARBA" id="ARBA00004127"/>
    </source>
</evidence>
<evidence type="ECO:0000256" key="14">
    <source>
        <dbReference type="ARBA" id="ARBA00032361"/>
    </source>
</evidence>
<dbReference type="GO" id="GO:0012505">
    <property type="term" value="C:endomembrane system"/>
    <property type="evidence" value="ECO:0007669"/>
    <property type="project" value="UniProtKB-SubCell"/>
</dbReference>
<keyword evidence="12" id="KW-0594">Phospholipid biosynthesis</keyword>
<evidence type="ECO:0000256" key="3">
    <source>
        <dbReference type="ARBA" id="ARBA00010441"/>
    </source>
</evidence>
<dbReference type="PATRIC" id="fig|1216932.3.peg.950"/>
<evidence type="ECO:0000256" key="13">
    <source>
        <dbReference type="ARBA" id="ARBA00023264"/>
    </source>
</evidence>
<dbReference type="RefSeq" id="WP_044036984.1">
    <property type="nucleotide sequence ID" value="NZ_HG917868.1"/>
</dbReference>
<dbReference type="GO" id="GO:0008654">
    <property type="term" value="P:phospholipid biosynthetic process"/>
    <property type="evidence" value="ECO:0007669"/>
    <property type="project" value="UniProtKB-KW"/>
</dbReference>
<dbReference type="EC" id="2.7.8.8" evidence="4"/>
<protein>
    <recommendedName>
        <fullName evidence="5">CDP-diacylglycerol--serine O-phosphatidyltransferase</fullName>
        <ecNumber evidence="4">2.7.8.8</ecNumber>
    </recommendedName>
    <alternativeName>
        <fullName evidence="14">Phosphatidylserine synthase</fullName>
    </alternativeName>
</protein>
<dbReference type="NCBIfam" id="TIGR00473">
    <property type="entry name" value="pssA"/>
    <property type="match status" value="1"/>
</dbReference>
<reference evidence="17 18" key="1">
    <citation type="submission" date="2013-11" db="EMBL/GenBank/DDBJ databases">
        <title>Complete genome sequence of Clostridum sp. M2/40.</title>
        <authorList>
            <person name="Wibberg D."/>
            <person name="Puehler A."/>
            <person name="Schlueter A."/>
        </authorList>
    </citation>
    <scope>NUCLEOTIDE SEQUENCE [LARGE SCALE GENOMIC DNA]</scope>
    <source>
        <strain evidence="18">M2/40</strain>
    </source>
</reference>
<dbReference type="InterPro" id="IPR050324">
    <property type="entry name" value="CDP-alcohol_PTase-I"/>
</dbReference>
<evidence type="ECO:0000256" key="16">
    <source>
        <dbReference type="SAM" id="Phobius"/>
    </source>
</evidence>
<evidence type="ECO:0000256" key="10">
    <source>
        <dbReference type="ARBA" id="ARBA00023098"/>
    </source>
</evidence>
<evidence type="ECO:0000256" key="9">
    <source>
        <dbReference type="ARBA" id="ARBA00022989"/>
    </source>
</evidence>
<dbReference type="InterPro" id="IPR000462">
    <property type="entry name" value="CDP-OH_P_trans"/>
</dbReference>
<dbReference type="Gene3D" id="1.20.120.1760">
    <property type="match status" value="1"/>
</dbReference>
<keyword evidence="8 16" id="KW-0812">Transmembrane</keyword>
<gene>
    <name evidence="17" type="ORF">CM240_0962</name>
</gene>
<keyword evidence="9 16" id="KW-1133">Transmembrane helix</keyword>
<feature type="transmembrane region" description="Helical" evidence="16">
    <location>
        <begin position="90"/>
        <end position="107"/>
    </location>
</feature>
<dbReference type="Proteomes" id="UP000019426">
    <property type="component" value="Chromosome M2/40_rep1"/>
</dbReference>
<keyword evidence="18" id="KW-1185">Reference proteome</keyword>
<evidence type="ECO:0000256" key="12">
    <source>
        <dbReference type="ARBA" id="ARBA00023209"/>
    </source>
</evidence>
<evidence type="ECO:0000256" key="1">
    <source>
        <dbReference type="ARBA" id="ARBA00000287"/>
    </source>
</evidence>
<evidence type="ECO:0000256" key="6">
    <source>
        <dbReference type="ARBA" id="ARBA00022516"/>
    </source>
</evidence>
<dbReference type="PROSITE" id="PS00379">
    <property type="entry name" value="CDP_ALCOHOL_P_TRANSF"/>
    <property type="match status" value="1"/>
</dbReference>
<comment type="catalytic activity">
    <reaction evidence="1">
        <text>a CDP-1,2-diacyl-sn-glycerol + L-serine = a 1,2-diacyl-sn-glycero-3-phospho-L-serine + CMP + H(+)</text>
        <dbReference type="Rhea" id="RHEA:16913"/>
        <dbReference type="ChEBI" id="CHEBI:15378"/>
        <dbReference type="ChEBI" id="CHEBI:33384"/>
        <dbReference type="ChEBI" id="CHEBI:57262"/>
        <dbReference type="ChEBI" id="CHEBI:58332"/>
        <dbReference type="ChEBI" id="CHEBI:60377"/>
        <dbReference type="EC" id="2.7.8.8"/>
    </reaction>
</comment>
<evidence type="ECO:0000313" key="18">
    <source>
        <dbReference type="Proteomes" id="UP000019426"/>
    </source>
</evidence>
<sequence>MSKSLIPNMFTFSNLACGVFSLLMLFKGKLEAACIFILLAAIIDRYDGRVARFLNVSSEIGKELDSLADLVSFGVAPAMLLYILNQYENLGIIGYILIILFPIAGAYRLARYNISSFDGVFTGVPITIAGCVVALYSLIILVTKMEASKVSIIISTILYLIFSYLMVSKIKLTKV</sequence>
<dbReference type="AlphaFoldDB" id="W6RU39"/>
<feature type="transmembrane region" description="Helical" evidence="16">
    <location>
        <begin position="119"/>
        <end position="141"/>
    </location>
</feature>
<dbReference type="PANTHER" id="PTHR14269">
    <property type="entry name" value="CDP-DIACYLGLYCEROL--GLYCEROL-3-PHOSPHATE 3-PHOSPHATIDYLTRANSFERASE-RELATED"/>
    <property type="match status" value="1"/>
</dbReference>
<dbReference type="eggNOG" id="COG1183">
    <property type="taxonomic scope" value="Bacteria"/>
</dbReference>
<feature type="transmembrane region" description="Helical" evidence="16">
    <location>
        <begin position="147"/>
        <end position="167"/>
    </location>
</feature>
<keyword evidence="6" id="KW-0444">Lipid biosynthesis</keyword>
<proteinExistence type="inferred from homology"/>
<evidence type="ECO:0000256" key="4">
    <source>
        <dbReference type="ARBA" id="ARBA00013174"/>
    </source>
</evidence>
<organism evidence="17 18">
    <name type="scientific">Clostridium bornimense</name>
    <dbReference type="NCBI Taxonomy" id="1216932"/>
    <lineage>
        <taxon>Bacteria</taxon>
        <taxon>Bacillati</taxon>
        <taxon>Bacillota</taxon>
        <taxon>Clostridia</taxon>
        <taxon>Eubacteriales</taxon>
        <taxon>Clostridiaceae</taxon>
        <taxon>Clostridium</taxon>
    </lineage>
</organism>
<dbReference type="HOGENOM" id="CLU_049944_3_2_9"/>
<comment type="subcellular location">
    <subcellularLocation>
        <location evidence="2">Endomembrane system</location>
        <topology evidence="2">Multi-pass membrane protein</topology>
    </subcellularLocation>
</comment>
<dbReference type="GO" id="GO:0003882">
    <property type="term" value="F:CDP-diacylglycerol-serine O-phosphatidyltransferase activity"/>
    <property type="evidence" value="ECO:0007669"/>
    <property type="project" value="UniProtKB-EC"/>
</dbReference>